<comment type="caution">
    <text evidence="2">The sequence shown here is derived from an EMBL/GenBank/DDBJ whole genome shotgun (WGS) entry which is preliminary data.</text>
</comment>
<evidence type="ECO:0000313" key="2">
    <source>
        <dbReference type="EMBL" id="GEY35099.1"/>
    </source>
</evidence>
<dbReference type="InterPro" id="IPR055307">
    <property type="entry name" value="NDC80_plants"/>
</dbReference>
<gene>
    <name evidence="2" type="ORF">Tci_407073</name>
</gene>
<dbReference type="PANTHER" id="PTHR46681">
    <property type="entry name" value="KINETOCHORE PROTEIN NDC80 HOMOLOG"/>
    <property type="match status" value="1"/>
</dbReference>
<protein>
    <submittedName>
        <fullName evidence="2">Uncharacterized protein</fullName>
    </submittedName>
</protein>
<keyword evidence="1" id="KW-0175">Coiled coil</keyword>
<name>A0A699HPC2_TANCI</name>
<organism evidence="2">
    <name type="scientific">Tanacetum cinerariifolium</name>
    <name type="common">Dalmatian daisy</name>
    <name type="synonym">Chrysanthemum cinerariifolium</name>
    <dbReference type="NCBI Taxonomy" id="118510"/>
    <lineage>
        <taxon>Eukaryota</taxon>
        <taxon>Viridiplantae</taxon>
        <taxon>Streptophyta</taxon>
        <taxon>Embryophyta</taxon>
        <taxon>Tracheophyta</taxon>
        <taxon>Spermatophyta</taxon>
        <taxon>Magnoliopsida</taxon>
        <taxon>eudicotyledons</taxon>
        <taxon>Gunneridae</taxon>
        <taxon>Pentapetalae</taxon>
        <taxon>asterids</taxon>
        <taxon>campanulids</taxon>
        <taxon>Asterales</taxon>
        <taxon>Asteraceae</taxon>
        <taxon>Asteroideae</taxon>
        <taxon>Anthemideae</taxon>
        <taxon>Anthemidinae</taxon>
        <taxon>Tanacetum</taxon>
    </lineage>
</organism>
<dbReference type="PANTHER" id="PTHR46681:SF1">
    <property type="entry name" value="KINETOCHORE PROTEIN NDC80 HOMOLOG"/>
    <property type="match status" value="1"/>
</dbReference>
<accession>A0A699HPC2</accession>
<feature type="coiled-coil region" evidence="1">
    <location>
        <begin position="2"/>
        <end position="123"/>
    </location>
</feature>
<reference evidence="2" key="1">
    <citation type="journal article" date="2019" name="Sci. Rep.">
        <title>Draft genome of Tanacetum cinerariifolium, the natural source of mosquito coil.</title>
        <authorList>
            <person name="Yamashiro T."/>
            <person name="Shiraishi A."/>
            <person name="Satake H."/>
            <person name="Nakayama K."/>
        </authorList>
    </citation>
    <scope>NUCLEOTIDE SEQUENCE</scope>
</reference>
<dbReference type="AlphaFoldDB" id="A0A699HPC2"/>
<evidence type="ECO:0000256" key="1">
    <source>
        <dbReference type="SAM" id="Coils"/>
    </source>
</evidence>
<dbReference type="EMBL" id="BKCJ010171335">
    <property type="protein sequence ID" value="GEY35099.1"/>
    <property type="molecule type" value="Genomic_DNA"/>
</dbReference>
<sequence>EVDTVKEKIDAKAELVKELEAKLEAMRSGPSLKELKEKEKSVLEKDVKKFNDLIKQLRDHEARAEKQIEEKEKQLAVKLEERSMIPVETGELKKKVEEQGFNMRDAERMKRELQATSEDADLRDVDSLSVSKMEIETVSGAVLPTKCCNLKDTSPITEPASGTRAN</sequence>
<proteinExistence type="predicted"/>
<feature type="non-terminal residue" evidence="2">
    <location>
        <position position="1"/>
    </location>
</feature>